<evidence type="ECO:0000313" key="1">
    <source>
        <dbReference type="EMBL" id="OGM79012.1"/>
    </source>
</evidence>
<dbReference type="EMBL" id="MGHY01000021">
    <property type="protein sequence ID" value="OGM79012.1"/>
    <property type="molecule type" value="Genomic_DNA"/>
</dbReference>
<dbReference type="InterPro" id="IPR011009">
    <property type="entry name" value="Kinase-like_dom_sf"/>
</dbReference>
<protein>
    <recommendedName>
        <fullName evidence="3">Aminoglycoside phosphotransferase domain-containing protein</fullName>
    </recommendedName>
</protein>
<sequence>MRQLLGQNDIAGMRTQGVDLGFRWKEILGEIEKETGFQPDWTVVSRGSWWKTGKVGAVNVLGQMEVNHKKERVVLKIQGTKPATSEIEMIKAFEGQNKSRLIRPPKIYDFMPWDEERQFEAFFMEYIEGKPVINHYPALELELTNFFDLLLEYRKHCINKPWIKKPETWDYSSSYHSWTSAVKRWLKKDKFTEKEDYDLVEKGVQILERELGVEQLEFVHGHFQPGDLLLDGQGKYVLFSNLFWSYRIPLYDLVFSYHWRMLEMEHADDLTREKLEGERGRWLDRLFQLEIVKARKNGERFLKLALFERAIPCLMVDRLMMDSAKPSYKIITEGARDQLKKLISELA</sequence>
<reference evidence="1 2" key="1">
    <citation type="journal article" date="2016" name="Nat. Commun.">
        <title>Thousands of microbial genomes shed light on interconnected biogeochemical processes in an aquifer system.</title>
        <authorList>
            <person name="Anantharaman K."/>
            <person name="Brown C.T."/>
            <person name="Hug L.A."/>
            <person name="Sharon I."/>
            <person name="Castelle C.J."/>
            <person name="Probst A.J."/>
            <person name="Thomas B.C."/>
            <person name="Singh A."/>
            <person name="Wilkins M.J."/>
            <person name="Karaoz U."/>
            <person name="Brodie E.L."/>
            <person name="Williams K.H."/>
            <person name="Hubbard S.S."/>
            <person name="Banfield J.F."/>
        </authorList>
    </citation>
    <scope>NUCLEOTIDE SEQUENCE [LARGE SCALE GENOMIC DNA]</scope>
</reference>
<dbReference type="SUPFAM" id="SSF56112">
    <property type="entry name" value="Protein kinase-like (PK-like)"/>
    <property type="match status" value="1"/>
</dbReference>
<evidence type="ECO:0008006" key="3">
    <source>
        <dbReference type="Google" id="ProtNLM"/>
    </source>
</evidence>
<name>A0A1F8CRV7_9BACT</name>
<evidence type="ECO:0000313" key="2">
    <source>
        <dbReference type="Proteomes" id="UP000178999"/>
    </source>
</evidence>
<dbReference type="AlphaFoldDB" id="A0A1F8CRV7"/>
<dbReference type="Proteomes" id="UP000178999">
    <property type="component" value="Unassembled WGS sequence"/>
</dbReference>
<proteinExistence type="predicted"/>
<gene>
    <name evidence="1" type="ORF">A2382_01185</name>
</gene>
<organism evidence="1 2">
    <name type="scientific">Candidatus Woesebacteria bacterium RIFOXYB1_FULL_38_16</name>
    <dbReference type="NCBI Taxonomy" id="1802538"/>
    <lineage>
        <taxon>Bacteria</taxon>
        <taxon>Candidatus Woeseibacteriota</taxon>
    </lineage>
</organism>
<accession>A0A1F8CRV7</accession>
<dbReference type="STRING" id="1802538.A2382_01185"/>
<comment type="caution">
    <text evidence="1">The sequence shown here is derived from an EMBL/GenBank/DDBJ whole genome shotgun (WGS) entry which is preliminary data.</text>
</comment>